<dbReference type="GO" id="GO:0016705">
    <property type="term" value="F:oxidoreductase activity, acting on paired donors, with incorporation or reduction of molecular oxygen"/>
    <property type="evidence" value="ECO:0007669"/>
    <property type="project" value="InterPro"/>
</dbReference>
<dbReference type="CDD" id="cd11041">
    <property type="entry name" value="CYP503A1-like"/>
    <property type="match status" value="1"/>
</dbReference>
<dbReference type="InterPro" id="IPR001128">
    <property type="entry name" value="Cyt_P450"/>
</dbReference>
<keyword evidence="6" id="KW-1133">Transmembrane helix</keyword>
<evidence type="ECO:0000313" key="7">
    <source>
        <dbReference type="EMBL" id="KAJ5361618.1"/>
    </source>
</evidence>
<dbReference type="PANTHER" id="PTHR46206:SF7">
    <property type="entry name" value="P450, PUTATIVE (EUROFUNG)-RELATED"/>
    <property type="match status" value="1"/>
</dbReference>
<dbReference type="AlphaFoldDB" id="A0A9W9RPV4"/>
<dbReference type="Pfam" id="PF00067">
    <property type="entry name" value="p450"/>
    <property type="match status" value="1"/>
</dbReference>
<keyword evidence="3" id="KW-0479">Metal-binding</keyword>
<sequence>MNVPLASAVEYLYEESGILLKIAVFVLFIYALLPKPTYKTNVKVPTIKFVSPWLPEIFSRLLFNSYAPSVIYGGYAKYKASGYKILKPDGDLVVLPTKYVEELRQLPASTLNALEATFSDHVGEYTTILTDSHLHTETIQKRLTPAIGRLIPRITSELDYAFQVELPSCEDRFVAINSYEVFLRLVARVGARIFIGDELCREEKWIEASIEYTKNIFLTIALMRPVPGFLHPIVGRMLPSSRRLDKQLSYIQSELLGPLIAKRRDMEAASDPHYKKPDDFLQWMMDLAKTETESQPSNLAHRLLGLTSMAVVHTSAMSMTHILYDLLVMPQWKKPLLDEILTQLPEWGSISQANLNNLKIMDSFLKESQRFNPPGELSFHRVVKQDLTLSDGLFLPKGTHICMASGPISRDPDVIENPAAFDAFRYTKQNAQTSGFVSTGSQHMHFGLGRYACPGRFFASFVMKLVLSRFLMDYEFKFAPDQTKRPNNLLIGDKIVPNVSTAIFIKRRASSI</sequence>
<dbReference type="EMBL" id="JAPZBR010000002">
    <property type="protein sequence ID" value="KAJ5361618.1"/>
    <property type="molecule type" value="Genomic_DNA"/>
</dbReference>
<feature type="transmembrane region" description="Helical" evidence="6">
    <location>
        <begin position="16"/>
        <end position="33"/>
    </location>
</feature>
<comment type="similarity">
    <text evidence="2">Belongs to the cytochrome P450 family.</text>
</comment>
<dbReference type="GO" id="GO:0020037">
    <property type="term" value="F:heme binding"/>
    <property type="evidence" value="ECO:0007669"/>
    <property type="project" value="InterPro"/>
</dbReference>
<reference evidence="7" key="2">
    <citation type="journal article" date="2023" name="IMA Fungus">
        <title>Comparative genomic study of the Penicillium genus elucidates a diverse pangenome and 15 lateral gene transfer events.</title>
        <authorList>
            <person name="Petersen C."/>
            <person name="Sorensen T."/>
            <person name="Nielsen M.R."/>
            <person name="Sondergaard T.E."/>
            <person name="Sorensen J.L."/>
            <person name="Fitzpatrick D.A."/>
            <person name="Frisvad J.C."/>
            <person name="Nielsen K.L."/>
        </authorList>
    </citation>
    <scope>NUCLEOTIDE SEQUENCE</scope>
    <source>
        <strain evidence="7">IBT 35675</strain>
    </source>
</reference>
<keyword evidence="4" id="KW-0560">Oxidoreductase</keyword>
<name>A0A9W9RPV4_PENBR</name>
<keyword evidence="8" id="KW-1185">Reference proteome</keyword>
<proteinExistence type="inferred from homology"/>
<dbReference type="PANTHER" id="PTHR46206">
    <property type="entry name" value="CYTOCHROME P450"/>
    <property type="match status" value="1"/>
</dbReference>
<accession>A0A9W9RPV4</accession>
<keyword evidence="6" id="KW-0472">Membrane</keyword>
<keyword evidence="6" id="KW-0812">Transmembrane</keyword>
<dbReference type="GO" id="GO:0005506">
    <property type="term" value="F:iron ion binding"/>
    <property type="evidence" value="ECO:0007669"/>
    <property type="project" value="InterPro"/>
</dbReference>
<protein>
    <submittedName>
        <fullName evidence="7">Cytochrome P450</fullName>
    </submittedName>
</protein>
<evidence type="ECO:0000256" key="6">
    <source>
        <dbReference type="SAM" id="Phobius"/>
    </source>
</evidence>
<dbReference type="Gene3D" id="1.10.630.10">
    <property type="entry name" value="Cytochrome P450"/>
    <property type="match status" value="1"/>
</dbReference>
<comment type="caution">
    <text evidence="7">The sequence shown here is derived from an EMBL/GenBank/DDBJ whole genome shotgun (WGS) entry which is preliminary data.</text>
</comment>
<dbReference type="GO" id="GO:0043386">
    <property type="term" value="P:mycotoxin biosynthetic process"/>
    <property type="evidence" value="ECO:0007669"/>
    <property type="project" value="UniProtKB-ARBA"/>
</dbReference>
<organism evidence="7 8">
    <name type="scientific">Penicillium brevicompactum</name>
    <dbReference type="NCBI Taxonomy" id="5074"/>
    <lineage>
        <taxon>Eukaryota</taxon>
        <taxon>Fungi</taxon>
        <taxon>Dikarya</taxon>
        <taxon>Ascomycota</taxon>
        <taxon>Pezizomycotina</taxon>
        <taxon>Eurotiomycetes</taxon>
        <taxon>Eurotiomycetidae</taxon>
        <taxon>Eurotiales</taxon>
        <taxon>Aspergillaceae</taxon>
        <taxon>Penicillium</taxon>
    </lineage>
</organism>
<reference evidence="7" key="1">
    <citation type="submission" date="2022-12" db="EMBL/GenBank/DDBJ databases">
        <authorList>
            <person name="Petersen C."/>
        </authorList>
    </citation>
    <scope>NUCLEOTIDE SEQUENCE</scope>
    <source>
        <strain evidence="7">IBT 35675</strain>
    </source>
</reference>
<evidence type="ECO:0000256" key="5">
    <source>
        <dbReference type="ARBA" id="ARBA00023004"/>
    </source>
</evidence>
<keyword evidence="5" id="KW-0408">Iron</keyword>
<evidence type="ECO:0000256" key="2">
    <source>
        <dbReference type="ARBA" id="ARBA00010617"/>
    </source>
</evidence>
<evidence type="ECO:0000313" key="8">
    <source>
        <dbReference type="Proteomes" id="UP001148299"/>
    </source>
</evidence>
<dbReference type="Proteomes" id="UP001148299">
    <property type="component" value="Unassembled WGS sequence"/>
</dbReference>
<dbReference type="InterPro" id="IPR036396">
    <property type="entry name" value="Cyt_P450_sf"/>
</dbReference>
<evidence type="ECO:0000256" key="1">
    <source>
        <dbReference type="ARBA" id="ARBA00001971"/>
    </source>
</evidence>
<gene>
    <name evidence="7" type="ORF">N7541_002462</name>
</gene>
<evidence type="ECO:0000256" key="3">
    <source>
        <dbReference type="ARBA" id="ARBA00022723"/>
    </source>
</evidence>
<dbReference type="SUPFAM" id="SSF48264">
    <property type="entry name" value="Cytochrome P450"/>
    <property type="match status" value="1"/>
</dbReference>
<evidence type="ECO:0000256" key="4">
    <source>
        <dbReference type="ARBA" id="ARBA00023002"/>
    </source>
</evidence>
<comment type="cofactor">
    <cofactor evidence="1">
        <name>heme</name>
        <dbReference type="ChEBI" id="CHEBI:30413"/>
    </cofactor>
</comment>
<dbReference type="GO" id="GO:0004497">
    <property type="term" value="F:monooxygenase activity"/>
    <property type="evidence" value="ECO:0007669"/>
    <property type="project" value="InterPro"/>
</dbReference>